<reference evidence="3 4" key="1">
    <citation type="journal article" date="2011" name="Proc. Natl. Acad. Sci. U.S.A.">
        <title>Evolutionary erosion of yeast sex chromosomes by mating-type switching accidents.</title>
        <authorList>
            <person name="Gordon J.L."/>
            <person name="Armisen D."/>
            <person name="Proux-Wera E."/>
            <person name="Oheigeartaigh S.S."/>
            <person name="Byrne K.P."/>
            <person name="Wolfe K.H."/>
        </authorList>
    </citation>
    <scope>NUCLEOTIDE SEQUENCE [LARGE SCALE GENOMIC DNA]</scope>
    <source>
        <strain evidence="4">ATCC 10597 / BCRC 20456 / CBS 421 / NBRC 0211 / NRRL Y-12639</strain>
    </source>
</reference>
<feature type="domain" description="Serine hydrolase" evidence="2">
    <location>
        <begin position="5"/>
        <end position="233"/>
    </location>
</feature>
<dbReference type="Gene3D" id="3.40.50.1820">
    <property type="entry name" value="alpha/beta hydrolase"/>
    <property type="match status" value="1"/>
</dbReference>
<dbReference type="InterPro" id="IPR005645">
    <property type="entry name" value="FSH-like_dom"/>
</dbReference>
<dbReference type="HOGENOM" id="CLU_051938_2_2_1"/>
<organism evidence="3 4">
    <name type="scientific">Naumovozyma dairenensis (strain ATCC 10597 / BCRC 20456 / CBS 421 / NBRC 0211 / NRRL Y-12639)</name>
    <name type="common">Saccharomyces dairenensis</name>
    <dbReference type="NCBI Taxonomy" id="1071378"/>
    <lineage>
        <taxon>Eukaryota</taxon>
        <taxon>Fungi</taxon>
        <taxon>Dikarya</taxon>
        <taxon>Ascomycota</taxon>
        <taxon>Saccharomycotina</taxon>
        <taxon>Saccharomycetes</taxon>
        <taxon>Saccharomycetales</taxon>
        <taxon>Saccharomycetaceae</taxon>
        <taxon>Naumovozyma</taxon>
    </lineage>
</organism>
<dbReference type="GO" id="GO:0004622">
    <property type="term" value="F:phosphatidylcholine lysophospholipase activity"/>
    <property type="evidence" value="ECO:0007669"/>
    <property type="project" value="EnsemblFungi"/>
</dbReference>
<dbReference type="GO" id="GO:0006915">
    <property type="term" value="P:apoptotic process"/>
    <property type="evidence" value="ECO:0007669"/>
    <property type="project" value="EnsemblFungi"/>
</dbReference>
<evidence type="ECO:0000313" key="4">
    <source>
        <dbReference type="Proteomes" id="UP000000689"/>
    </source>
</evidence>
<protein>
    <recommendedName>
        <fullName evidence="2">Serine hydrolase domain-containing protein</fullName>
    </recommendedName>
</protein>
<accession>G0W9M0</accession>
<keyword evidence="4" id="KW-1185">Reference proteome</keyword>
<dbReference type="OrthoDB" id="2094269at2759"/>
<dbReference type="AlphaFoldDB" id="G0W9M0"/>
<dbReference type="InterPro" id="IPR029058">
    <property type="entry name" value="AB_hydrolase_fold"/>
</dbReference>
<dbReference type="RefSeq" id="XP_003669724.1">
    <property type="nucleotide sequence ID" value="XM_003669676.1"/>
</dbReference>
<evidence type="ECO:0000256" key="1">
    <source>
        <dbReference type="ARBA" id="ARBA00022801"/>
    </source>
</evidence>
<dbReference type="Proteomes" id="UP000000689">
    <property type="component" value="Chromosome 4"/>
</dbReference>
<dbReference type="GO" id="GO:0005737">
    <property type="term" value="C:cytoplasm"/>
    <property type="evidence" value="ECO:0007669"/>
    <property type="project" value="TreeGrafter"/>
</dbReference>
<sequence length="245" mass="27497">MTTTTIPKLLFLHGFLQNGKVFSEKSSGIRKLLKKANIQCDYIDGPVSLEKKDLPFETDEERWKATVDAQMNKSWFYHSEISKELDLTDAINTVTSYIKENGPYDGIVGFSQGAALSTIITNKITELVPSHPEFKVSVIISGYSFTEADPEHEGQLRITERYRDSFTPKKDSKTKIIFIYGTSDQAVPAKRTQYLCNLFKESEGTVGADSERIKVFEHPGGHMVPNKKDIIRPVVEEIISALGSN</sequence>
<proteinExistence type="predicted"/>
<dbReference type="EMBL" id="HE580270">
    <property type="protein sequence ID" value="CCD24481.1"/>
    <property type="molecule type" value="Genomic_DNA"/>
</dbReference>
<dbReference type="Pfam" id="PF03959">
    <property type="entry name" value="FSH1"/>
    <property type="match status" value="1"/>
</dbReference>
<dbReference type="InterPro" id="IPR050593">
    <property type="entry name" value="LovG"/>
</dbReference>
<evidence type="ECO:0000259" key="2">
    <source>
        <dbReference type="Pfam" id="PF03959"/>
    </source>
</evidence>
<dbReference type="eggNOG" id="KOG2551">
    <property type="taxonomic scope" value="Eukaryota"/>
</dbReference>
<evidence type="ECO:0000313" key="3">
    <source>
        <dbReference type="EMBL" id="CCD24481.1"/>
    </source>
</evidence>
<dbReference type="KEGG" id="ndi:NDAI_0D01670"/>
<dbReference type="PANTHER" id="PTHR48070:SF9">
    <property type="entry name" value="FAMILY OF SERINE HYDROLASES 1"/>
    <property type="match status" value="1"/>
</dbReference>
<dbReference type="PANTHER" id="PTHR48070">
    <property type="entry name" value="ESTERASE OVCA2"/>
    <property type="match status" value="1"/>
</dbReference>
<keyword evidence="1" id="KW-0378">Hydrolase</keyword>
<dbReference type="GO" id="GO:0005634">
    <property type="term" value="C:nucleus"/>
    <property type="evidence" value="ECO:0007669"/>
    <property type="project" value="TreeGrafter"/>
</dbReference>
<dbReference type="GeneID" id="11494985"/>
<dbReference type="SUPFAM" id="SSF53474">
    <property type="entry name" value="alpha/beta-Hydrolases"/>
    <property type="match status" value="1"/>
</dbReference>
<dbReference type="OMA" id="FEHPGGH"/>
<gene>
    <name evidence="3" type="primary">NDAI0D01670</name>
    <name evidence="3" type="ordered locus">NDAI_0D01670</name>
</gene>
<name>G0W9M0_NAUDC</name>